<dbReference type="PANTHER" id="PTHR32552">
    <property type="entry name" value="FERRICHROME IRON RECEPTOR-RELATED"/>
    <property type="match status" value="1"/>
</dbReference>
<dbReference type="SUPFAM" id="SSF56935">
    <property type="entry name" value="Porins"/>
    <property type="match status" value="1"/>
</dbReference>
<dbReference type="KEGG" id="nwi:Nwi_1338"/>
<dbReference type="InterPro" id="IPR036942">
    <property type="entry name" value="Beta-barrel_TonB_sf"/>
</dbReference>
<feature type="chain" id="PRO_5004229174" evidence="16">
    <location>
        <begin position="39"/>
        <end position="815"/>
    </location>
</feature>
<dbReference type="Pfam" id="PF07715">
    <property type="entry name" value="Plug"/>
    <property type="match status" value="1"/>
</dbReference>
<protein>
    <submittedName>
        <fullName evidence="18">TonB-dependent siderophore receptor</fullName>
    </submittedName>
</protein>
<evidence type="ECO:0000256" key="12">
    <source>
        <dbReference type="ARBA" id="ARBA00023170"/>
    </source>
</evidence>
<dbReference type="AlphaFoldDB" id="Q3SSZ2"/>
<dbReference type="Pfam" id="PF00593">
    <property type="entry name" value="TonB_dep_Rec_b-barrel"/>
    <property type="match status" value="1"/>
</dbReference>
<dbReference type="GO" id="GO:0009279">
    <property type="term" value="C:cell outer membrane"/>
    <property type="evidence" value="ECO:0007669"/>
    <property type="project" value="UniProtKB-SubCell"/>
</dbReference>
<comment type="similarity">
    <text evidence="2 14 15">Belongs to the TonB-dependent receptor family.</text>
</comment>
<accession>Q3SSZ2</accession>
<sequence>MGDKRMGRMRQSQVKGRTRSLLLATTLLTTGFAVPAAAQNAPASLAARTISIPAGPLTSALNQLAAQTGMQVLFDASIARGKTTRGAQGALTANQALSVILNGTGLVARATGPNAITIVGPGASATGAAPAGAIALDTIDIQGETAWGPVQGYVANRSLTGSKTDTPIIEIPQSLSVIGAEQIRDQKLVSKFDEVLRYTPGVVAGTFGTDHRDDWFLIRGFDAQNDSLFLDGMQLSYFAFGGFKMQPFNLERVEVLRGPSASLYGGSGPGGLVNAVSKLPPAEPLHYIEAGVNNFGNAYTQFDFGGPVATQPGNGKMLYRIVGQVQGGGTQTNFVNNDNYFIAPSVTWLPDIDTRLTVFAMASRTRTRASNFLPYVGTATDAPFGRIPTSLFTGDPSADRYTRTQEMVSYQFEKHLTDNATFRQNARAAHVEVNYTGLYGQGWATTPAAANITRGNFLAASKATQLNMDNQFEYRFATGPFRHTTLMGLNLKHYAIDDRQGIGPGTDLNVLNPVYGVNAPFDGPLYQDGYLTQGQLGIYLQDQIKWNRFTLILSGRNDWVGLVFNNRLGPSPNRNDSKFTGRAGLIYNFDNGLAPYASYSTSYNPIVGLNPFGGLLLPETAEQTEVGMKYQPVGLNARFGIALFDLKRKNALTTDPTNVLFQTQNGEVTSRGIELEALANITRDFKVVASYTNYALFVSKDLDPTLIGKVPTAKPRQVASLWMDYTFRDNWLDGFGFGGGVRYVGSSFADAANTLSVPSVVLGDLAVHYEWANQWRAAINVVNIADTQYVASCGFVTSCFYGDRRRITGSLSYKW</sequence>
<feature type="signal peptide" evidence="16">
    <location>
        <begin position="1"/>
        <end position="38"/>
    </location>
</feature>
<dbReference type="Gene3D" id="2.40.170.20">
    <property type="entry name" value="TonB-dependent receptor, beta-barrel domain"/>
    <property type="match status" value="1"/>
</dbReference>
<evidence type="ECO:0000256" key="10">
    <source>
        <dbReference type="ARBA" id="ARBA00023077"/>
    </source>
</evidence>
<dbReference type="Pfam" id="PF07660">
    <property type="entry name" value="STN"/>
    <property type="match status" value="1"/>
</dbReference>
<dbReference type="STRING" id="323098.Nwi_1338"/>
<dbReference type="RefSeq" id="WP_011314617.1">
    <property type="nucleotide sequence ID" value="NC_007406.1"/>
</dbReference>
<keyword evidence="12 18" id="KW-0675">Receptor</keyword>
<evidence type="ECO:0000256" key="5">
    <source>
        <dbReference type="ARBA" id="ARBA00022496"/>
    </source>
</evidence>
<dbReference type="NCBIfam" id="TIGR01783">
    <property type="entry name" value="TonB-siderophor"/>
    <property type="match status" value="1"/>
</dbReference>
<dbReference type="HOGENOM" id="CLU_008287_9_0_5"/>
<dbReference type="SMART" id="SM00965">
    <property type="entry name" value="STN"/>
    <property type="match status" value="1"/>
</dbReference>
<dbReference type="InterPro" id="IPR010105">
    <property type="entry name" value="TonB_sidphr_rcpt"/>
</dbReference>
<proteinExistence type="inferred from homology"/>
<keyword evidence="3 14" id="KW-0813">Transport</keyword>
<dbReference type="eggNOG" id="COG4773">
    <property type="taxonomic scope" value="Bacteria"/>
</dbReference>
<evidence type="ECO:0000313" key="18">
    <source>
        <dbReference type="EMBL" id="ABA04599.1"/>
    </source>
</evidence>
<keyword evidence="5" id="KW-0410">Iron transport</keyword>
<keyword evidence="11 14" id="KW-0472">Membrane</keyword>
<reference evidence="18 19" key="1">
    <citation type="journal article" date="2006" name="Appl. Environ. Microbiol.">
        <title>Genome sequence of the chemolithoautotrophic nitrite-oxidizing bacterium Nitrobacter winogradskyi Nb-255.</title>
        <authorList>
            <person name="Starkenburg S.R."/>
            <person name="Chain P.S."/>
            <person name="Sayavedra-Soto L.A."/>
            <person name="Hauser L."/>
            <person name="Land M.L."/>
            <person name="Larimer F.W."/>
            <person name="Malfatti S.A."/>
            <person name="Klotz M.G."/>
            <person name="Bottomley P.J."/>
            <person name="Arp D.J."/>
            <person name="Hickey W.J."/>
        </authorList>
    </citation>
    <scope>NUCLEOTIDE SEQUENCE [LARGE SCALE GENOMIC DNA]</scope>
    <source>
        <strain evidence="19">ATCC 25391 / DSM 10237 / CIP 104748 / NCIMB 11846 / Nb-255</strain>
    </source>
</reference>
<organism evidence="18 19">
    <name type="scientific">Nitrobacter winogradskyi (strain ATCC 25391 / DSM 10237 / CIP 104748 / NCIMB 11846 / Nb-255)</name>
    <dbReference type="NCBI Taxonomy" id="323098"/>
    <lineage>
        <taxon>Bacteria</taxon>
        <taxon>Pseudomonadati</taxon>
        <taxon>Pseudomonadota</taxon>
        <taxon>Alphaproteobacteria</taxon>
        <taxon>Hyphomicrobiales</taxon>
        <taxon>Nitrobacteraceae</taxon>
        <taxon>Nitrobacter</taxon>
    </lineage>
</organism>
<dbReference type="PANTHER" id="PTHR32552:SF68">
    <property type="entry name" value="FERRICHROME OUTER MEMBRANE TRANSPORTER_PHAGE RECEPTOR"/>
    <property type="match status" value="1"/>
</dbReference>
<evidence type="ECO:0000313" key="19">
    <source>
        <dbReference type="Proteomes" id="UP000002531"/>
    </source>
</evidence>
<evidence type="ECO:0000256" key="3">
    <source>
        <dbReference type="ARBA" id="ARBA00022448"/>
    </source>
</evidence>
<keyword evidence="19" id="KW-1185">Reference proteome</keyword>
<name>Q3SSZ2_NITWN</name>
<dbReference type="GO" id="GO:0015344">
    <property type="term" value="F:siderophore uptake transmembrane transporter activity"/>
    <property type="evidence" value="ECO:0007669"/>
    <property type="project" value="TreeGrafter"/>
</dbReference>
<dbReference type="PROSITE" id="PS52016">
    <property type="entry name" value="TONB_DEPENDENT_REC_3"/>
    <property type="match status" value="1"/>
</dbReference>
<evidence type="ECO:0000256" key="9">
    <source>
        <dbReference type="ARBA" id="ARBA00023065"/>
    </source>
</evidence>
<dbReference type="InterPro" id="IPR000531">
    <property type="entry name" value="Beta-barrel_TonB"/>
</dbReference>
<evidence type="ECO:0000256" key="7">
    <source>
        <dbReference type="ARBA" id="ARBA00022729"/>
    </source>
</evidence>
<dbReference type="GO" id="GO:0038023">
    <property type="term" value="F:signaling receptor activity"/>
    <property type="evidence" value="ECO:0007669"/>
    <property type="project" value="InterPro"/>
</dbReference>
<keyword evidence="4 14" id="KW-1134">Transmembrane beta strand</keyword>
<evidence type="ECO:0000256" key="4">
    <source>
        <dbReference type="ARBA" id="ARBA00022452"/>
    </source>
</evidence>
<keyword evidence="13 14" id="KW-0998">Cell outer membrane</keyword>
<dbReference type="InterPro" id="IPR039426">
    <property type="entry name" value="TonB-dep_rcpt-like"/>
</dbReference>
<gene>
    <name evidence="18" type="ordered locus">Nwi_1338</name>
</gene>
<evidence type="ECO:0000256" key="8">
    <source>
        <dbReference type="ARBA" id="ARBA00023004"/>
    </source>
</evidence>
<keyword evidence="7 16" id="KW-0732">Signal</keyword>
<evidence type="ECO:0000256" key="1">
    <source>
        <dbReference type="ARBA" id="ARBA00004571"/>
    </source>
</evidence>
<dbReference type="Gene3D" id="2.170.130.10">
    <property type="entry name" value="TonB-dependent receptor, plug domain"/>
    <property type="match status" value="1"/>
</dbReference>
<dbReference type="InterPro" id="IPR012910">
    <property type="entry name" value="Plug_dom"/>
</dbReference>
<dbReference type="Gene3D" id="3.55.50.30">
    <property type="match status" value="1"/>
</dbReference>
<dbReference type="Proteomes" id="UP000002531">
    <property type="component" value="Chromosome"/>
</dbReference>
<evidence type="ECO:0000256" key="15">
    <source>
        <dbReference type="RuleBase" id="RU003357"/>
    </source>
</evidence>
<evidence type="ECO:0000256" key="13">
    <source>
        <dbReference type="ARBA" id="ARBA00023237"/>
    </source>
</evidence>
<dbReference type="CDD" id="cd01347">
    <property type="entry name" value="ligand_gated_channel"/>
    <property type="match status" value="1"/>
</dbReference>
<evidence type="ECO:0000256" key="11">
    <source>
        <dbReference type="ARBA" id="ARBA00023136"/>
    </source>
</evidence>
<evidence type="ECO:0000256" key="14">
    <source>
        <dbReference type="PROSITE-ProRule" id="PRU01360"/>
    </source>
</evidence>
<feature type="domain" description="Secretin/TonB short N-terminal" evidence="17">
    <location>
        <begin position="70"/>
        <end position="121"/>
    </location>
</feature>
<evidence type="ECO:0000256" key="2">
    <source>
        <dbReference type="ARBA" id="ARBA00009810"/>
    </source>
</evidence>
<evidence type="ECO:0000256" key="6">
    <source>
        <dbReference type="ARBA" id="ARBA00022692"/>
    </source>
</evidence>
<evidence type="ECO:0000256" key="16">
    <source>
        <dbReference type="SAM" id="SignalP"/>
    </source>
</evidence>
<dbReference type="InterPro" id="IPR037066">
    <property type="entry name" value="Plug_dom_sf"/>
</dbReference>
<comment type="subcellular location">
    <subcellularLocation>
        <location evidence="1 14">Cell outer membrane</location>
        <topology evidence="1 14">Multi-pass membrane protein</topology>
    </subcellularLocation>
</comment>
<dbReference type="InterPro" id="IPR011662">
    <property type="entry name" value="Secretin/TonB_short_N"/>
</dbReference>
<dbReference type="FunFam" id="2.170.130.10:FF:000001">
    <property type="entry name" value="Catecholate siderophore TonB-dependent receptor"/>
    <property type="match status" value="1"/>
</dbReference>
<keyword evidence="6 14" id="KW-0812">Transmembrane</keyword>
<keyword evidence="8" id="KW-0408">Iron</keyword>
<dbReference type="EMBL" id="CP000115">
    <property type="protein sequence ID" value="ABA04599.1"/>
    <property type="molecule type" value="Genomic_DNA"/>
</dbReference>
<dbReference type="GO" id="GO:0015891">
    <property type="term" value="P:siderophore transport"/>
    <property type="evidence" value="ECO:0007669"/>
    <property type="project" value="InterPro"/>
</dbReference>
<keyword evidence="10 15" id="KW-0798">TonB box</keyword>
<evidence type="ECO:0000259" key="17">
    <source>
        <dbReference type="SMART" id="SM00965"/>
    </source>
</evidence>
<keyword evidence="9" id="KW-0406">Ion transport</keyword>